<dbReference type="STRING" id="1325734.A0A428NP20"/>
<dbReference type="InterPro" id="IPR001579">
    <property type="entry name" value="Glyco_hydro_18_chit_AS"/>
</dbReference>
<dbReference type="PANTHER" id="PTHR11177:SF384">
    <property type="entry name" value="CHITINASE"/>
    <property type="match status" value="1"/>
</dbReference>
<accession>A0A428NP20</accession>
<keyword evidence="16" id="KW-1185">Reference proteome</keyword>
<dbReference type="PROSITE" id="PS51910">
    <property type="entry name" value="GH18_2"/>
    <property type="match status" value="1"/>
</dbReference>
<dbReference type="GO" id="GO:0000272">
    <property type="term" value="P:polysaccharide catabolic process"/>
    <property type="evidence" value="ECO:0007669"/>
    <property type="project" value="UniProtKB-KW"/>
</dbReference>
<dbReference type="InterPro" id="IPR017853">
    <property type="entry name" value="GH"/>
</dbReference>
<dbReference type="GO" id="GO:0006032">
    <property type="term" value="P:chitin catabolic process"/>
    <property type="evidence" value="ECO:0007669"/>
    <property type="project" value="UniProtKB-KW"/>
</dbReference>
<keyword evidence="7 12" id="KW-0378">Hydrolase</keyword>
<gene>
    <name evidence="15" type="ORF">CEP54_015460</name>
</gene>
<organism evidence="15 16">
    <name type="scientific">Fusarium duplospermum</name>
    <dbReference type="NCBI Taxonomy" id="1325734"/>
    <lineage>
        <taxon>Eukaryota</taxon>
        <taxon>Fungi</taxon>
        <taxon>Dikarya</taxon>
        <taxon>Ascomycota</taxon>
        <taxon>Pezizomycotina</taxon>
        <taxon>Sordariomycetes</taxon>
        <taxon>Hypocreomycetidae</taxon>
        <taxon>Hypocreales</taxon>
        <taxon>Nectriaceae</taxon>
        <taxon>Fusarium</taxon>
        <taxon>Fusarium solani species complex</taxon>
    </lineage>
</organism>
<protein>
    <recommendedName>
        <fullName evidence="4">chitinase</fullName>
        <ecNumber evidence="4">3.2.1.14</ecNumber>
    </recommendedName>
</protein>
<dbReference type="GO" id="GO:0008061">
    <property type="term" value="F:chitin binding"/>
    <property type="evidence" value="ECO:0007669"/>
    <property type="project" value="InterPro"/>
</dbReference>
<evidence type="ECO:0000313" key="16">
    <source>
        <dbReference type="Proteomes" id="UP000288168"/>
    </source>
</evidence>
<reference evidence="15 16" key="1">
    <citation type="submission" date="2017-06" db="EMBL/GenBank/DDBJ databases">
        <title>Comparative genomic analysis of Ambrosia Fusariam Clade fungi.</title>
        <authorList>
            <person name="Stajich J.E."/>
            <person name="Carrillo J."/>
            <person name="Kijimoto T."/>
            <person name="Eskalen A."/>
            <person name="O'Donnell K."/>
            <person name="Kasson M."/>
        </authorList>
    </citation>
    <scope>NUCLEOTIDE SEQUENCE [LARGE SCALE GENOMIC DNA]</scope>
    <source>
        <strain evidence="15 16">NRRL62584</strain>
    </source>
</reference>
<keyword evidence="6 13" id="KW-0732">Signal</keyword>
<evidence type="ECO:0000256" key="9">
    <source>
        <dbReference type="ARBA" id="ARBA00023277"/>
    </source>
</evidence>
<dbReference type="Proteomes" id="UP000288168">
    <property type="component" value="Unassembled WGS sequence"/>
</dbReference>
<evidence type="ECO:0000256" key="13">
    <source>
        <dbReference type="SAM" id="SignalP"/>
    </source>
</evidence>
<dbReference type="Gene3D" id="3.10.50.10">
    <property type="match status" value="1"/>
</dbReference>
<comment type="caution">
    <text evidence="15">The sequence shown here is derived from an EMBL/GenBank/DDBJ whole genome shotgun (WGS) entry which is preliminary data.</text>
</comment>
<dbReference type="SMART" id="SM00636">
    <property type="entry name" value="Glyco_18"/>
    <property type="match status" value="1"/>
</dbReference>
<evidence type="ECO:0000256" key="12">
    <source>
        <dbReference type="RuleBase" id="RU000489"/>
    </source>
</evidence>
<comment type="catalytic activity">
    <reaction evidence="1">
        <text>Random endo-hydrolysis of N-acetyl-beta-D-glucosaminide (1-&gt;4)-beta-linkages in chitin and chitodextrins.</text>
        <dbReference type="EC" id="3.2.1.14"/>
    </reaction>
</comment>
<dbReference type="EMBL" id="NKCI01000364">
    <property type="protein sequence ID" value="RSL42507.1"/>
    <property type="molecule type" value="Genomic_DNA"/>
</dbReference>
<evidence type="ECO:0000256" key="4">
    <source>
        <dbReference type="ARBA" id="ARBA00012729"/>
    </source>
</evidence>
<comment type="subcellular location">
    <subcellularLocation>
        <location evidence="2">Secreted</location>
    </subcellularLocation>
</comment>
<evidence type="ECO:0000256" key="1">
    <source>
        <dbReference type="ARBA" id="ARBA00000822"/>
    </source>
</evidence>
<dbReference type="Pfam" id="PF00704">
    <property type="entry name" value="Glyco_hydro_18"/>
    <property type="match status" value="1"/>
</dbReference>
<dbReference type="SUPFAM" id="SSF51445">
    <property type="entry name" value="(Trans)glycosidases"/>
    <property type="match status" value="1"/>
</dbReference>
<dbReference type="PROSITE" id="PS01095">
    <property type="entry name" value="GH18_1"/>
    <property type="match status" value="1"/>
</dbReference>
<dbReference type="InterPro" id="IPR011583">
    <property type="entry name" value="Chitinase_II/V-like_cat"/>
</dbReference>
<dbReference type="CDD" id="cd06548">
    <property type="entry name" value="GH18_chitinase"/>
    <property type="match status" value="1"/>
</dbReference>
<evidence type="ECO:0000256" key="5">
    <source>
        <dbReference type="ARBA" id="ARBA00022525"/>
    </source>
</evidence>
<feature type="signal peptide" evidence="13">
    <location>
        <begin position="1"/>
        <end position="27"/>
    </location>
</feature>
<proteinExistence type="inferred from homology"/>
<dbReference type="AlphaFoldDB" id="A0A428NP20"/>
<dbReference type="InterPro" id="IPR029070">
    <property type="entry name" value="Chitinase_insertion_sf"/>
</dbReference>
<evidence type="ECO:0000313" key="15">
    <source>
        <dbReference type="EMBL" id="RSL42507.1"/>
    </source>
</evidence>
<dbReference type="PANTHER" id="PTHR11177">
    <property type="entry name" value="CHITINASE"/>
    <property type="match status" value="1"/>
</dbReference>
<dbReference type="FunFam" id="3.20.20.80:FF:000075">
    <property type="entry name" value="Sporulation-specific chitinase"/>
    <property type="match status" value="1"/>
</dbReference>
<evidence type="ECO:0000256" key="6">
    <source>
        <dbReference type="ARBA" id="ARBA00022729"/>
    </source>
</evidence>
<dbReference type="GO" id="GO:0005576">
    <property type="term" value="C:extracellular region"/>
    <property type="evidence" value="ECO:0007669"/>
    <property type="project" value="UniProtKB-SubCell"/>
</dbReference>
<keyword evidence="11" id="KW-0624">Polysaccharide degradation</keyword>
<name>A0A428NP20_9HYPO</name>
<sequence>MAATSLASIKTITWIFVLQALLCVGNADELRRERGANYVNAVYFVNWGIYQRNFQPQDLPASSLTHVIYAFMNVQSDGTVYTADPYADLEKHYENDSWNEGNDNAYGCVKQLFLLKKANRNLKVMLSIGGWTWSQAGSFEAANTATGRSTFAKSAVTLMKDWGFDGIDIDWEYPKNENEATNFSLLLKAVRDELNSYAAEFAPGHHFLLSIAAPAGSEHYGKLNFPALAQVLDYINLMGYDYAGSFNSVTSHASNLYQNSKLPSSTPFNTDDAVQAYLEGGIPAQKLVIGVPAYGRSFQATSGLGKPYFGVGQANSGPGHSGKGRIP</sequence>
<evidence type="ECO:0000256" key="7">
    <source>
        <dbReference type="ARBA" id="ARBA00022801"/>
    </source>
</evidence>
<evidence type="ECO:0000256" key="10">
    <source>
        <dbReference type="ARBA" id="ARBA00023295"/>
    </source>
</evidence>
<keyword evidence="8" id="KW-0146">Chitin degradation</keyword>
<keyword evidence="10 12" id="KW-0326">Glycosidase</keyword>
<dbReference type="Gene3D" id="3.20.20.80">
    <property type="entry name" value="Glycosidases"/>
    <property type="match status" value="1"/>
</dbReference>
<dbReference type="InterPro" id="IPR001223">
    <property type="entry name" value="Glyco_hydro18_cat"/>
</dbReference>
<keyword evidence="9" id="KW-0119">Carbohydrate metabolism</keyword>
<evidence type="ECO:0000256" key="8">
    <source>
        <dbReference type="ARBA" id="ARBA00023024"/>
    </source>
</evidence>
<dbReference type="InterPro" id="IPR050314">
    <property type="entry name" value="Glycosyl_Hydrlase_18"/>
</dbReference>
<evidence type="ECO:0000256" key="11">
    <source>
        <dbReference type="ARBA" id="ARBA00023326"/>
    </source>
</evidence>
<keyword evidence="5" id="KW-0964">Secreted</keyword>
<evidence type="ECO:0000259" key="14">
    <source>
        <dbReference type="PROSITE" id="PS51910"/>
    </source>
</evidence>
<comment type="similarity">
    <text evidence="3">Belongs to the glycosyl hydrolase 18 family. Chitinase class V subfamily.</text>
</comment>
<evidence type="ECO:0000256" key="2">
    <source>
        <dbReference type="ARBA" id="ARBA00004613"/>
    </source>
</evidence>
<evidence type="ECO:0000256" key="3">
    <source>
        <dbReference type="ARBA" id="ARBA00008682"/>
    </source>
</evidence>
<dbReference type="GO" id="GO:0008843">
    <property type="term" value="F:endochitinase activity"/>
    <property type="evidence" value="ECO:0007669"/>
    <property type="project" value="UniProtKB-EC"/>
</dbReference>
<feature type="domain" description="GH18" evidence="14">
    <location>
        <begin position="38"/>
        <end position="327"/>
    </location>
</feature>
<feature type="chain" id="PRO_5019133712" description="chitinase" evidence="13">
    <location>
        <begin position="28"/>
        <end position="327"/>
    </location>
</feature>
<dbReference type="EC" id="3.2.1.14" evidence="4"/>
<dbReference type="OrthoDB" id="76388at2759"/>